<feature type="region of interest" description="Disordered" evidence="1">
    <location>
        <begin position="184"/>
        <end position="359"/>
    </location>
</feature>
<dbReference type="OrthoDB" id="3800892at2759"/>
<comment type="caution">
    <text evidence="2">The sequence shown here is derived from an EMBL/GenBank/DDBJ whole genome shotgun (WGS) entry which is preliminary data.</text>
</comment>
<feature type="compositionally biased region" description="Low complexity" evidence="1">
    <location>
        <begin position="111"/>
        <end position="120"/>
    </location>
</feature>
<protein>
    <submittedName>
        <fullName evidence="2">Uncharacterized protein</fullName>
    </submittedName>
</protein>
<evidence type="ECO:0000313" key="3">
    <source>
        <dbReference type="Proteomes" id="UP000799764"/>
    </source>
</evidence>
<proteinExistence type="predicted"/>
<keyword evidence="3" id="KW-1185">Reference proteome</keyword>
<feature type="compositionally biased region" description="Polar residues" evidence="1">
    <location>
        <begin position="342"/>
        <end position="359"/>
    </location>
</feature>
<dbReference type="EMBL" id="MU001507">
    <property type="protein sequence ID" value="KAF2440373.1"/>
    <property type="molecule type" value="Genomic_DNA"/>
</dbReference>
<accession>A0A9P4PBX9</accession>
<reference evidence="2" key="1">
    <citation type="journal article" date="2020" name="Stud. Mycol.">
        <title>101 Dothideomycetes genomes: a test case for predicting lifestyles and emergence of pathogens.</title>
        <authorList>
            <person name="Haridas S."/>
            <person name="Albert R."/>
            <person name="Binder M."/>
            <person name="Bloem J."/>
            <person name="Labutti K."/>
            <person name="Salamov A."/>
            <person name="Andreopoulos B."/>
            <person name="Baker S."/>
            <person name="Barry K."/>
            <person name="Bills G."/>
            <person name="Bluhm B."/>
            <person name="Cannon C."/>
            <person name="Castanera R."/>
            <person name="Culley D."/>
            <person name="Daum C."/>
            <person name="Ezra D."/>
            <person name="Gonzalez J."/>
            <person name="Henrissat B."/>
            <person name="Kuo A."/>
            <person name="Liang C."/>
            <person name="Lipzen A."/>
            <person name="Lutzoni F."/>
            <person name="Magnuson J."/>
            <person name="Mondo S."/>
            <person name="Nolan M."/>
            <person name="Ohm R."/>
            <person name="Pangilinan J."/>
            <person name="Park H.-J."/>
            <person name="Ramirez L."/>
            <person name="Alfaro M."/>
            <person name="Sun H."/>
            <person name="Tritt A."/>
            <person name="Yoshinaga Y."/>
            <person name="Zwiers L.-H."/>
            <person name="Turgeon B."/>
            <person name="Goodwin S."/>
            <person name="Spatafora J."/>
            <person name="Crous P."/>
            <person name="Grigoriev I."/>
        </authorList>
    </citation>
    <scope>NUCLEOTIDE SEQUENCE</scope>
    <source>
        <strain evidence="2">CBS 690.94</strain>
    </source>
</reference>
<dbReference type="AlphaFoldDB" id="A0A9P4PBX9"/>
<gene>
    <name evidence="2" type="ORF">P171DRAFT_489090</name>
</gene>
<feature type="compositionally biased region" description="Basic and acidic residues" evidence="1">
    <location>
        <begin position="184"/>
        <end position="193"/>
    </location>
</feature>
<organism evidence="2 3">
    <name type="scientific">Karstenula rhodostoma CBS 690.94</name>
    <dbReference type="NCBI Taxonomy" id="1392251"/>
    <lineage>
        <taxon>Eukaryota</taxon>
        <taxon>Fungi</taxon>
        <taxon>Dikarya</taxon>
        <taxon>Ascomycota</taxon>
        <taxon>Pezizomycotina</taxon>
        <taxon>Dothideomycetes</taxon>
        <taxon>Pleosporomycetidae</taxon>
        <taxon>Pleosporales</taxon>
        <taxon>Massarineae</taxon>
        <taxon>Didymosphaeriaceae</taxon>
        <taxon>Karstenula</taxon>
    </lineage>
</organism>
<evidence type="ECO:0000256" key="1">
    <source>
        <dbReference type="SAM" id="MobiDB-lite"/>
    </source>
</evidence>
<feature type="compositionally biased region" description="Acidic residues" evidence="1">
    <location>
        <begin position="269"/>
        <end position="278"/>
    </location>
</feature>
<dbReference type="Proteomes" id="UP000799764">
    <property type="component" value="Unassembled WGS sequence"/>
</dbReference>
<sequence>MSDPSAPAAQASNPPAAADTLTCKACSRTLATISAEGNLQPHGELNEGCALCKDMVMYCNEYEEVKGYFKELEHRRDDYRPRQLALEVVHEAQMNLGNFIQSVAAWESSSSSDEAPAVLSGEQPGEQTATPSADAADAQPRRKRSLSPQSSPPRKRAKRLRFSERGRRVSFDPSVVFRDAEAQETRVDAEFSRNSEGYSPGRYAAPEGSEWLDTSGSSLRETQFLGVQKRGRKWVPTKEGREMDEEWEMAGKEGGEEEEESEGNAASEDVSESQDEQMEGVIEKSEARPSSDIALPHRTAVMASDSSNQPSEMDLQPSSEGAVNTQVDEHPSPSDEAAPNEMSPSNEAQSLNNEDLSKD</sequence>
<name>A0A9P4PBX9_9PLEO</name>
<feature type="region of interest" description="Disordered" evidence="1">
    <location>
        <begin position="111"/>
        <end position="163"/>
    </location>
</feature>
<feature type="compositionally biased region" description="Polar residues" evidence="1">
    <location>
        <begin position="304"/>
        <end position="326"/>
    </location>
</feature>
<evidence type="ECO:0000313" key="2">
    <source>
        <dbReference type="EMBL" id="KAF2440373.1"/>
    </source>
</evidence>
<feature type="compositionally biased region" description="Polar residues" evidence="1">
    <location>
        <begin position="212"/>
        <end position="221"/>
    </location>
</feature>